<dbReference type="PANTHER" id="PTHR12772">
    <property type="entry name" value="DNA REPLICATION COMPLEX GINS PROTEIN PSF2"/>
    <property type="match status" value="1"/>
</dbReference>
<evidence type="ECO:0000256" key="2">
    <source>
        <dbReference type="ARBA" id="ARBA00010565"/>
    </source>
</evidence>
<feature type="domain" description="GINS subunit" evidence="6">
    <location>
        <begin position="75"/>
        <end position="152"/>
    </location>
</feature>
<evidence type="ECO:0008006" key="9">
    <source>
        <dbReference type="Google" id="ProtNLM"/>
    </source>
</evidence>
<dbReference type="GO" id="GO:0000727">
    <property type="term" value="P:double-strand break repair via break-induced replication"/>
    <property type="evidence" value="ECO:0007669"/>
    <property type="project" value="TreeGrafter"/>
</dbReference>
<feature type="domain" description="DNA replication complex GINS protein PSF2 N-terminal" evidence="7">
    <location>
        <begin position="14"/>
        <end position="70"/>
    </location>
</feature>
<evidence type="ECO:0000256" key="3">
    <source>
        <dbReference type="ARBA" id="ARBA00022705"/>
    </source>
</evidence>
<protein>
    <recommendedName>
        <fullName evidence="9">DNA replication complex GINS protein PSF2</fullName>
    </recommendedName>
</protein>
<evidence type="ECO:0000256" key="4">
    <source>
        <dbReference type="ARBA" id="ARBA00023242"/>
    </source>
</evidence>
<dbReference type="Gene3D" id="3.40.5.50">
    <property type="match status" value="1"/>
</dbReference>
<proteinExistence type="inferred from homology"/>
<dbReference type="InterPro" id="IPR036224">
    <property type="entry name" value="GINS_bundle-like_dom_sf"/>
</dbReference>
<evidence type="ECO:0000259" key="7">
    <source>
        <dbReference type="Pfam" id="PF25005"/>
    </source>
</evidence>
<dbReference type="InterPro" id="IPR021151">
    <property type="entry name" value="GINS_A"/>
</dbReference>
<accession>A0A7S3L587</accession>
<gene>
    <name evidence="8" type="ORF">ACOF00016_LOCUS9636</name>
</gene>
<comment type="subcellular location">
    <subcellularLocation>
        <location evidence="1">Nucleus</location>
    </subcellularLocation>
</comment>
<reference evidence="8" key="1">
    <citation type="submission" date="2021-01" db="EMBL/GenBank/DDBJ databases">
        <authorList>
            <person name="Corre E."/>
            <person name="Pelletier E."/>
            <person name="Niang G."/>
            <person name="Scheremetjew M."/>
            <person name="Finn R."/>
            <person name="Kale V."/>
            <person name="Holt S."/>
            <person name="Cochrane G."/>
            <person name="Meng A."/>
            <person name="Brown T."/>
            <person name="Cohen L."/>
        </authorList>
    </citation>
    <scope>NUCLEOTIDE SEQUENCE</scope>
    <source>
        <strain evidence="8">CCMP127</strain>
    </source>
</reference>
<evidence type="ECO:0000256" key="5">
    <source>
        <dbReference type="SAM" id="MobiDB-lite"/>
    </source>
</evidence>
<comment type="similarity">
    <text evidence="2">Belongs to the GINS2/PSF2 family.</text>
</comment>
<dbReference type="Gene3D" id="1.20.58.1020">
    <property type="match status" value="1"/>
</dbReference>
<dbReference type="Pfam" id="PF25005">
    <property type="entry name" value="PSF2_N"/>
    <property type="match status" value="1"/>
</dbReference>
<dbReference type="GO" id="GO:0000811">
    <property type="term" value="C:GINS complex"/>
    <property type="evidence" value="ECO:0007669"/>
    <property type="project" value="TreeGrafter"/>
</dbReference>
<dbReference type="GO" id="GO:0006260">
    <property type="term" value="P:DNA replication"/>
    <property type="evidence" value="ECO:0007669"/>
    <property type="project" value="UniProtKB-KW"/>
</dbReference>
<sequence>MAVASTSNLSELASFRSDDAVIEMIPQFALQQPLVLHTSAKPVGPWQAGIPTKVPLWLACHLQTKRLCTVPTPAWLTVSNLSEILAFERKESSLWRDESRLPFEYYQIAQRMSLDPAAQLLIKDLLQVRMDKLRQQFQDLLKNQPVQLDEENLPPPLVVEITGMGSVEIALLQKTVQQALKDQATLRYSAMKKTATKDTAESGTPMRQAEEEPTPADRPSSQRRVALRKFR</sequence>
<name>A0A7S3L587_9STRA</name>
<dbReference type="EMBL" id="HBIM01011640">
    <property type="protein sequence ID" value="CAE0412370.1"/>
    <property type="molecule type" value="Transcribed_RNA"/>
</dbReference>
<evidence type="ECO:0000313" key="8">
    <source>
        <dbReference type="EMBL" id="CAE0412370.1"/>
    </source>
</evidence>
<feature type="region of interest" description="Disordered" evidence="5">
    <location>
        <begin position="192"/>
        <end position="231"/>
    </location>
</feature>
<organism evidence="8">
    <name type="scientific">Amphora coffeiformis</name>
    <dbReference type="NCBI Taxonomy" id="265554"/>
    <lineage>
        <taxon>Eukaryota</taxon>
        <taxon>Sar</taxon>
        <taxon>Stramenopiles</taxon>
        <taxon>Ochrophyta</taxon>
        <taxon>Bacillariophyta</taxon>
        <taxon>Bacillariophyceae</taxon>
        <taxon>Bacillariophycidae</taxon>
        <taxon>Thalassiophysales</taxon>
        <taxon>Catenulaceae</taxon>
        <taxon>Amphora</taxon>
    </lineage>
</organism>
<dbReference type="Pfam" id="PF05916">
    <property type="entry name" value="Sld5"/>
    <property type="match status" value="1"/>
</dbReference>
<evidence type="ECO:0000256" key="1">
    <source>
        <dbReference type="ARBA" id="ARBA00004123"/>
    </source>
</evidence>
<evidence type="ECO:0000259" key="6">
    <source>
        <dbReference type="Pfam" id="PF05916"/>
    </source>
</evidence>
<dbReference type="InterPro" id="IPR056784">
    <property type="entry name" value="PSF2_N"/>
</dbReference>
<dbReference type="SUPFAM" id="SSF158573">
    <property type="entry name" value="GINS helical bundle-like"/>
    <property type="match status" value="1"/>
</dbReference>
<keyword evidence="3" id="KW-0235">DNA replication</keyword>
<dbReference type="InterPro" id="IPR007257">
    <property type="entry name" value="GINS_Psf2"/>
</dbReference>
<dbReference type="SUPFAM" id="SSF160059">
    <property type="entry name" value="PriA/YqbF domain"/>
    <property type="match status" value="1"/>
</dbReference>
<dbReference type="PANTHER" id="PTHR12772:SF0">
    <property type="entry name" value="DNA REPLICATION COMPLEX GINS PROTEIN PSF2"/>
    <property type="match status" value="1"/>
</dbReference>
<dbReference type="AlphaFoldDB" id="A0A7S3L587"/>
<keyword evidence="4" id="KW-0539">Nucleus</keyword>